<evidence type="ECO:0000256" key="13">
    <source>
        <dbReference type="RuleBase" id="RU364061"/>
    </source>
</evidence>
<dbReference type="InterPro" id="IPR004072">
    <property type="entry name" value="Vmron_rcpt_1"/>
</dbReference>
<dbReference type="GO" id="GO:0005886">
    <property type="term" value="C:plasma membrane"/>
    <property type="evidence" value="ECO:0007669"/>
    <property type="project" value="UniProtKB-SubCell"/>
</dbReference>
<feature type="transmembrane region" description="Helical" evidence="13">
    <location>
        <begin position="211"/>
        <end position="235"/>
    </location>
</feature>
<evidence type="ECO:0000256" key="6">
    <source>
        <dbReference type="ARBA" id="ARBA00022692"/>
    </source>
</evidence>
<keyword evidence="6 13" id="KW-0812">Transmembrane</keyword>
<keyword evidence="5 13" id="KW-0589">Pheromone response</keyword>
<dbReference type="OrthoDB" id="9606139at2759"/>
<evidence type="ECO:0000256" key="7">
    <source>
        <dbReference type="ARBA" id="ARBA00022989"/>
    </source>
</evidence>
<comment type="function">
    <text evidence="1">Putative pheromone receptor.</text>
</comment>
<feature type="transmembrane region" description="Helical" evidence="13">
    <location>
        <begin position="170"/>
        <end position="191"/>
    </location>
</feature>
<dbReference type="PANTHER" id="PTHR24062">
    <property type="entry name" value="VOMERONASAL TYPE-1 RECEPTOR"/>
    <property type="match status" value="1"/>
</dbReference>
<dbReference type="Gene3D" id="1.20.1070.10">
    <property type="entry name" value="Rhodopsin 7-helix transmembrane proteins"/>
    <property type="match status" value="1"/>
</dbReference>
<sequence>MAAFGLKDFLDETGCKLVFYLYRVARGVTLSTTCLLSCFQVIIIGQSFSGWIETKIKSQKYLGFFCFLCWLLNLLINARTVVNVTGPKNSRNMSMQNMYRYCYVPVRKDLTFTLTATLYFLTDWTFLGLMVWASGSMVLLLHRHKQRVQHIHSHRVSPSSSHEARASCTVLILVSMFVSFYAFSAILSFWITQSLSPSPWLMNTVVLLSSAYPAFSPFVFVFSDTHVSQLCVLSWTRNTNTARLFSRF</sequence>
<evidence type="ECO:0000256" key="2">
    <source>
        <dbReference type="ARBA" id="ARBA00004651"/>
    </source>
</evidence>
<dbReference type="RefSeq" id="XP_004647805.2">
    <property type="nucleotide sequence ID" value="XM_004647748.2"/>
</dbReference>
<evidence type="ECO:0000256" key="12">
    <source>
        <dbReference type="ARBA" id="ARBA00023224"/>
    </source>
</evidence>
<evidence type="ECO:0000259" key="14">
    <source>
        <dbReference type="PROSITE" id="PS50262"/>
    </source>
</evidence>
<dbReference type="PROSITE" id="PS50262">
    <property type="entry name" value="G_PROTEIN_RECEP_F1_2"/>
    <property type="match status" value="1"/>
</dbReference>
<dbReference type="AlphaFoldDB" id="A0A6P3FYX4"/>
<keyword evidence="11" id="KW-0325">Glycoprotein</keyword>
<feature type="transmembrane region" description="Helical" evidence="13">
    <location>
        <begin position="61"/>
        <end position="82"/>
    </location>
</feature>
<dbReference type="GO" id="GO:0016503">
    <property type="term" value="F:pheromone receptor activity"/>
    <property type="evidence" value="ECO:0007669"/>
    <property type="project" value="InterPro"/>
</dbReference>
<dbReference type="Proteomes" id="UP000515203">
    <property type="component" value="Unplaced"/>
</dbReference>
<evidence type="ECO:0000256" key="9">
    <source>
        <dbReference type="ARBA" id="ARBA00023136"/>
    </source>
</evidence>
<keyword evidence="15" id="KW-1185">Reference proteome</keyword>
<feature type="transmembrane region" description="Helical" evidence="13">
    <location>
        <begin position="28"/>
        <end position="49"/>
    </location>
</feature>
<dbReference type="GeneID" id="101589540"/>
<evidence type="ECO:0000256" key="10">
    <source>
        <dbReference type="ARBA" id="ARBA00023170"/>
    </source>
</evidence>
<feature type="domain" description="G-protein coupled receptors family 1 profile" evidence="14">
    <location>
        <begin position="1"/>
        <end position="220"/>
    </location>
</feature>
<evidence type="ECO:0000256" key="11">
    <source>
        <dbReference type="ARBA" id="ARBA00023180"/>
    </source>
</evidence>
<dbReference type="PRINTS" id="PR01534">
    <property type="entry name" value="VOMERONASL1R"/>
</dbReference>
<keyword evidence="4 13" id="KW-1003">Cell membrane</keyword>
<comment type="similarity">
    <text evidence="3 13">Belongs to the G-protein coupled receptor 1 family.</text>
</comment>
<organism evidence="15 16">
    <name type="scientific">Octodon degus</name>
    <name type="common">Degu</name>
    <name type="synonym">Sciurus degus</name>
    <dbReference type="NCBI Taxonomy" id="10160"/>
    <lineage>
        <taxon>Eukaryota</taxon>
        <taxon>Metazoa</taxon>
        <taxon>Chordata</taxon>
        <taxon>Craniata</taxon>
        <taxon>Vertebrata</taxon>
        <taxon>Euteleostomi</taxon>
        <taxon>Mammalia</taxon>
        <taxon>Eutheria</taxon>
        <taxon>Euarchontoglires</taxon>
        <taxon>Glires</taxon>
        <taxon>Rodentia</taxon>
        <taxon>Hystricomorpha</taxon>
        <taxon>Octodontidae</taxon>
        <taxon>Octodon</taxon>
    </lineage>
</organism>
<keyword evidence="9 13" id="KW-0472">Membrane</keyword>
<keyword evidence="10 13" id="KW-0675">Receptor</keyword>
<dbReference type="Pfam" id="PF03402">
    <property type="entry name" value="V1R"/>
    <property type="match status" value="1"/>
</dbReference>
<evidence type="ECO:0000313" key="15">
    <source>
        <dbReference type="Proteomes" id="UP000515203"/>
    </source>
</evidence>
<reference evidence="16" key="1">
    <citation type="submission" date="2025-08" db="UniProtKB">
        <authorList>
            <consortium name="RefSeq"/>
        </authorList>
    </citation>
    <scope>IDENTIFICATION</scope>
</reference>
<evidence type="ECO:0000256" key="5">
    <source>
        <dbReference type="ARBA" id="ARBA00022507"/>
    </source>
</evidence>
<dbReference type="InterPro" id="IPR017452">
    <property type="entry name" value="GPCR_Rhodpsn_7TM"/>
</dbReference>
<evidence type="ECO:0000313" key="16">
    <source>
        <dbReference type="RefSeq" id="XP_004647805.2"/>
    </source>
</evidence>
<dbReference type="SUPFAM" id="SSF81321">
    <property type="entry name" value="Family A G protein-coupled receptor-like"/>
    <property type="match status" value="1"/>
</dbReference>
<keyword evidence="8 13" id="KW-0297">G-protein coupled receptor</keyword>
<evidence type="ECO:0000256" key="3">
    <source>
        <dbReference type="ARBA" id="ARBA00010663"/>
    </source>
</evidence>
<feature type="transmembrane region" description="Helical" evidence="13">
    <location>
        <begin position="118"/>
        <end position="141"/>
    </location>
</feature>
<comment type="subcellular location">
    <subcellularLocation>
        <location evidence="2 13">Cell membrane</location>
        <topology evidence="2 13">Multi-pass membrane protein</topology>
    </subcellularLocation>
</comment>
<evidence type="ECO:0000256" key="1">
    <source>
        <dbReference type="ARBA" id="ARBA00003878"/>
    </source>
</evidence>
<evidence type="ECO:0000256" key="8">
    <source>
        <dbReference type="ARBA" id="ARBA00023040"/>
    </source>
</evidence>
<accession>A0A6P3FYX4</accession>
<dbReference type="FunFam" id="1.20.1070.10:FF:000033">
    <property type="entry name" value="Vomeronasal type-1 receptor"/>
    <property type="match status" value="1"/>
</dbReference>
<protein>
    <recommendedName>
        <fullName evidence="13">Vomeronasal type-1 receptor</fullName>
    </recommendedName>
</protein>
<dbReference type="GO" id="GO:0007606">
    <property type="term" value="P:sensory perception of chemical stimulus"/>
    <property type="evidence" value="ECO:0007669"/>
    <property type="project" value="UniProtKB-ARBA"/>
</dbReference>
<keyword evidence="12 13" id="KW-0807">Transducer</keyword>
<evidence type="ECO:0000256" key="4">
    <source>
        <dbReference type="ARBA" id="ARBA00022475"/>
    </source>
</evidence>
<keyword evidence="7 13" id="KW-1133">Transmembrane helix</keyword>
<gene>
    <name evidence="16" type="primary">LOC101589540</name>
</gene>
<dbReference type="InParanoid" id="A0A6P3FYX4"/>
<name>A0A6P3FYX4_OCTDE</name>
<dbReference type="GO" id="GO:0019236">
    <property type="term" value="P:response to pheromone"/>
    <property type="evidence" value="ECO:0007669"/>
    <property type="project" value="UniProtKB-KW"/>
</dbReference>
<proteinExistence type="inferred from homology"/>